<organism evidence="1">
    <name type="scientific">Anguilla anguilla</name>
    <name type="common">European freshwater eel</name>
    <name type="synonym">Muraena anguilla</name>
    <dbReference type="NCBI Taxonomy" id="7936"/>
    <lineage>
        <taxon>Eukaryota</taxon>
        <taxon>Metazoa</taxon>
        <taxon>Chordata</taxon>
        <taxon>Craniata</taxon>
        <taxon>Vertebrata</taxon>
        <taxon>Euteleostomi</taxon>
        <taxon>Actinopterygii</taxon>
        <taxon>Neopterygii</taxon>
        <taxon>Teleostei</taxon>
        <taxon>Anguilliformes</taxon>
        <taxon>Anguillidae</taxon>
        <taxon>Anguilla</taxon>
    </lineage>
</organism>
<accession>A0A0E9VKC1</accession>
<protein>
    <submittedName>
        <fullName evidence="1">Uncharacterized protein</fullName>
    </submittedName>
</protein>
<evidence type="ECO:0000313" key="1">
    <source>
        <dbReference type="EMBL" id="JAH78579.1"/>
    </source>
</evidence>
<name>A0A0E9VKC1_ANGAN</name>
<dbReference type="AlphaFoldDB" id="A0A0E9VKC1"/>
<reference evidence="1" key="2">
    <citation type="journal article" date="2015" name="Fish Shellfish Immunol.">
        <title>Early steps in the European eel (Anguilla anguilla)-Vibrio vulnificus interaction in the gills: Role of the RtxA13 toxin.</title>
        <authorList>
            <person name="Callol A."/>
            <person name="Pajuelo D."/>
            <person name="Ebbesson L."/>
            <person name="Teles M."/>
            <person name="MacKenzie S."/>
            <person name="Amaro C."/>
        </authorList>
    </citation>
    <scope>NUCLEOTIDE SEQUENCE</scope>
</reference>
<reference evidence="1" key="1">
    <citation type="submission" date="2014-11" db="EMBL/GenBank/DDBJ databases">
        <authorList>
            <person name="Amaro Gonzalez C."/>
        </authorList>
    </citation>
    <scope>NUCLEOTIDE SEQUENCE</scope>
</reference>
<dbReference type="EMBL" id="GBXM01029998">
    <property type="protein sequence ID" value="JAH78579.1"/>
    <property type="molecule type" value="Transcribed_RNA"/>
</dbReference>
<sequence length="16" mass="1635">MLGSLDFPPQGGDTSL</sequence>
<proteinExistence type="predicted"/>